<dbReference type="AlphaFoldDB" id="A0A373FUA2"/>
<evidence type="ECO:0000313" key="2">
    <source>
        <dbReference type="Proteomes" id="UP000261948"/>
    </source>
</evidence>
<comment type="caution">
    <text evidence="1">The sequence shown here is derived from an EMBL/GenBank/DDBJ whole genome shotgun (WGS) entry which is preliminary data.</text>
</comment>
<gene>
    <name evidence="1" type="ORF">DZC30_01075</name>
</gene>
<dbReference type="Proteomes" id="UP000261948">
    <property type="component" value="Unassembled WGS sequence"/>
</dbReference>
<evidence type="ECO:0000313" key="1">
    <source>
        <dbReference type="EMBL" id="RGE47025.1"/>
    </source>
</evidence>
<protein>
    <submittedName>
        <fullName evidence="1">Uncharacterized protein</fullName>
    </submittedName>
</protein>
<dbReference type="EMBL" id="QURR01000001">
    <property type="protein sequence ID" value="RGE47025.1"/>
    <property type="molecule type" value="Genomic_DNA"/>
</dbReference>
<accession>A0A373FUA2</accession>
<sequence length="62" mass="6938">MISEGQRQYLSACECLVSLLGAILPLVREFFRAKALLCHTECIHGMREIATICSLDLISTLR</sequence>
<keyword evidence="2" id="KW-1185">Reference proteome</keyword>
<proteinExistence type="predicted"/>
<name>A0A373FUA2_COMTE</name>
<reference evidence="1 2" key="1">
    <citation type="submission" date="2018-08" db="EMBL/GenBank/DDBJ databases">
        <title>Comamonas testosteroni strain SWCO2.</title>
        <authorList>
            <person name="Jiang N."/>
            <person name="Zhang X.Z."/>
        </authorList>
    </citation>
    <scope>NUCLEOTIDE SEQUENCE [LARGE SCALE GENOMIC DNA]</scope>
    <source>
        <strain evidence="1 2">SWCO2</strain>
    </source>
</reference>
<organism evidence="1 2">
    <name type="scientific">Comamonas testosteroni</name>
    <name type="common">Pseudomonas testosteroni</name>
    <dbReference type="NCBI Taxonomy" id="285"/>
    <lineage>
        <taxon>Bacteria</taxon>
        <taxon>Pseudomonadati</taxon>
        <taxon>Pseudomonadota</taxon>
        <taxon>Betaproteobacteria</taxon>
        <taxon>Burkholderiales</taxon>
        <taxon>Comamonadaceae</taxon>
        <taxon>Comamonas</taxon>
    </lineage>
</organism>